<gene>
    <name evidence="2" type="ORF">SD71_11890</name>
</gene>
<dbReference type="EMBL" id="JXAL01000016">
    <property type="protein sequence ID" value="KIL36016.1"/>
    <property type="molecule type" value="Genomic_DNA"/>
</dbReference>
<feature type="transmembrane region" description="Helical" evidence="1">
    <location>
        <begin position="37"/>
        <end position="59"/>
    </location>
</feature>
<organism evidence="2 3">
    <name type="scientific">Cohnella kolymensis</name>
    <dbReference type="NCBI Taxonomy" id="1590652"/>
    <lineage>
        <taxon>Bacteria</taxon>
        <taxon>Bacillati</taxon>
        <taxon>Bacillota</taxon>
        <taxon>Bacilli</taxon>
        <taxon>Bacillales</taxon>
        <taxon>Paenibacillaceae</taxon>
        <taxon>Cohnella</taxon>
    </lineage>
</organism>
<evidence type="ECO:0000256" key="1">
    <source>
        <dbReference type="SAM" id="Phobius"/>
    </source>
</evidence>
<protein>
    <submittedName>
        <fullName evidence="2">Uncharacterized protein</fullName>
    </submittedName>
</protein>
<accession>A0ABR5A4Q1</accession>
<proteinExistence type="predicted"/>
<evidence type="ECO:0000313" key="2">
    <source>
        <dbReference type="EMBL" id="KIL36016.1"/>
    </source>
</evidence>
<feature type="transmembrane region" description="Helical" evidence="1">
    <location>
        <begin position="12"/>
        <end position="30"/>
    </location>
</feature>
<name>A0ABR5A4Q1_9BACL</name>
<keyword evidence="1" id="KW-0472">Membrane</keyword>
<dbReference type="Proteomes" id="UP000054526">
    <property type="component" value="Unassembled WGS sequence"/>
</dbReference>
<evidence type="ECO:0000313" key="3">
    <source>
        <dbReference type="Proteomes" id="UP000054526"/>
    </source>
</evidence>
<sequence length="79" mass="9211">MDTLPDILKLHILVSLPQTYIYLLFVFSFLQRQPKRLYAQLAVFTFAHAIYTDLLMLFLPSYLHLINSHCAACVVFYSV</sequence>
<keyword evidence="1" id="KW-0812">Transmembrane</keyword>
<comment type="caution">
    <text evidence="2">The sequence shown here is derived from an EMBL/GenBank/DDBJ whole genome shotgun (WGS) entry which is preliminary data.</text>
</comment>
<keyword evidence="3" id="KW-1185">Reference proteome</keyword>
<keyword evidence="1" id="KW-1133">Transmembrane helix</keyword>
<reference evidence="2 3" key="1">
    <citation type="submission" date="2014-12" db="EMBL/GenBank/DDBJ databases">
        <title>Draft genome sequence of Cohnella kolymensis strain B-2846.</title>
        <authorList>
            <person name="Karlyshev A.V."/>
            <person name="Kudryashova E.B."/>
        </authorList>
    </citation>
    <scope>NUCLEOTIDE SEQUENCE [LARGE SCALE GENOMIC DNA]</scope>
    <source>
        <strain evidence="2 3">VKM B-2846</strain>
    </source>
</reference>